<dbReference type="Proteomes" id="UP000249324">
    <property type="component" value="Unassembled WGS sequence"/>
</dbReference>
<dbReference type="InterPro" id="IPR019587">
    <property type="entry name" value="Polyketide_cyclase/dehydratase"/>
</dbReference>
<gene>
    <name evidence="1" type="ORF">DIU77_014350</name>
</gene>
<sequence length="143" mass="15784">MIEVARTTKASAHDIWPVLSDVESWPALLPTFDKVTRLHVDGPVGVGAKFEVRQPGLPKAVYQVTEWQPTTLFTWESPAPGVRSTASHRLEETPEGTRIVLTMTWSGPLAWLARKLYGSKARRFMTQEAEGIARAAEDAGQAD</sequence>
<dbReference type="Gene3D" id="3.30.530.20">
    <property type="match status" value="1"/>
</dbReference>
<evidence type="ECO:0000313" key="1">
    <source>
        <dbReference type="EMBL" id="MFO7193419.1"/>
    </source>
</evidence>
<dbReference type="SUPFAM" id="SSF55961">
    <property type="entry name" value="Bet v1-like"/>
    <property type="match status" value="1"/>
</dbReference>
<proteinExistence type="predicted"/>
<accession>A0ABD6FKL7</accession>
<comment type="caution">
    <text evidence="1">The sequence shown here is derived from an EMBL/GenBank/DDBJ whole genome shotgun (WGS) entry which is preliminary data.</text>
</comment>
<dbReference type="Pfam" id="PF10604">
    <property type="entry name" value="Polyketide_cyc2"/>
    <property type="match status" value="1"/>
</dbReference>
<dbReference type="EMBL" id="QGUI02000210">
    <property type="protein sequence ID" value="MFO7193419.1"/>
    <property type="molecule type" value="Genomic_DNA"/>
</dbReference>
<dbReference type="InterPro" id="IPR023393">
    <property type="entry name" value="START-like_dom_sf"/>
</dbReference>
<protein>
    <submittedName>
        <fullName evidence="1">SRPBCC family protein</fullName>
    </submittedName>
</protein>
<name>A0ABD6FKL7_9PSEU</name>
<organism evidence="1 2">
    <name type="scientific">Thermocrispum agreste</name>
    <dbReference type="NCBI Taxonomy" id="37925"/>
    <lineage>
        <taxon>Bacteria</taxon>
        <taxon>Bacillati</taxon>
        <taxon>Actinomycetota</taxon>
        <taxon>Actinomycetes</taxon>
        <taxon>Pseudonocardiales</taxon>
        <taxon>Pseudonocardiaceae</taxon>
        <taxon>Thermocrispum</taxon>
    </lineage>
</organism>
<dbReference type="AlphaFoldDB" id="A0ABD6FKL7"/>
<evidence type="ECO:0000313" key="2">
    <source>
        <dbReference type="Proteomes" id="UP000249324"/>
    </source>
</evidence>
<reference evidence="1 2" key="1">
    <citation type="journal article" date="2021" name="BMC Genomics">
        <title>Genome-resolved metagenome and metatranscriptome analyses of thermophilic composting reveal key bacterial players and their metabolic interactions.</title>
        <authorList>
            <person name="Braga L.P.P."/>
            <person name="Pereira R.V."/>
            <person name="Martins L.F."/>
            <person name="Moura L.M.S."/>
            <person name="Sanchez F.B."/>
            <person name="Patane J.S.L."/>
            <person name="da Silva A.M."/>
            <person name="Setubal J.C."/>
        </authorList>
    </citation>
    <scope>NUCLEOTIDE SEQUENCE [LARGE SCALE GENOMIC DNA]</scope>
    <source>
        <strain evidence="1">ZC4RG45</strain>
    </source>
</reference>